<evidence type="ECO:0000256" key="1">
    <source>
        <dbReference type="SAM" id="MobiDB-lite"/>
    </source>
</evidence>
<dbReference type="InterPro" id="IPR046485">
    <property type="entry name" value="DUF6578"/>
</dbReference>
<dbReference type="AlphaFoldDB" id="A0A9W6HSS7"/>
<feature type="compositionally biased region" description="Basic and acidic residues" evidence="1">
    <location>
        <begin position="146"/>
        <end position="167"/>
    </location>
</feature>
<protein>
    <submittedName>
        <fullName evidence="2">Uncharacterized protein</fullName>
    </submittedName>
</protein>
<comment type="caution">
    <text evidence="2">The sequence shown here is derived from an EMBL/GenBank/DDBJ whole genome shotgun (WGS) entry which is preliminary data.</text>
</comment>
<reference evidence="2" key="1">
    <citation type="journal article" date="2014" name="Int. J. Syst. Evol. Microbiol.">
        <title>Complete genome sequence of Corynebacterium casei LMG S-19264T (=DSM 44701T), isolated from a smear-ripened cheese.</title>
        <authorList>
            <consortium name="US DOE Joint Genome Institute (JGI-PGF)"/>
            <person name="Walter F."/>
            <person name="Albersmeier A."/>
            <person name="Kalinowski J."/>
            <person name="Ruckert C."/>
        </authorList>
    </citation>
    <scope>NUCLEOTIDE SEQUENCE</scope>
    <source>
        <strain evidence="2">VKM Ac-1958</strain>
    </source>
</reference>
<name>A0A9W6HSS7_9MICO</name>
<evidence type="ECO:0000313" key="3">
    <source>
        <dbReference type="Proteomes" id="UP001142325"/>
    </source>
</evidence>
<feature type="region of interest" description="Disordered" evidence="1">
    <location>
        <begin position="143"/>
        <end position="185"/>
    </location>
</feature>
<dbReference type="EMBL" id="BSET01000001">
    <property type="protein sequence ID" value="GLK01474.1"/>
    <property type="molecule type" value="Genomic_DNA"/>
</dbReference>
<sequence>MTRVWLSGWEWECCGDPFAVGDLVDFGIQSRTVDAFLIDALGVELAATVDAAESHHEEEYTDHVRGRVAAVHAVTQDSIQRWSLRRPGHGAPPDAVMPPDGEQWPLNGLSLGNGVFVGSRPTRYISENVPVPNSAALVSVRGVRLPGEREDDTPVDRTGDPPPERLIRTQPGWLVDVDEQAVAGQ</sequence>
<evidence type="ECO:0000313" key="2">
    <source>
        <dbReference type="EMBL" id="GLK01474.1"/>
    </source>
</evidence>
<reference evidence="2" key="2">
    <citation type="submission" date="2023-01" db="EMBL/GenBank/DDBJ databases">
        <authorList>
            <person name="Sun Q."/>
            <person name="Evtushenko L."/>
        </authorList>
    </citation>
    <scope>NUCLEOTIDE SEQUENCE</scope>
    <source>
        <strain evidence="2">VKM Ac-1958</strain>
    </source>
</reference>
<accession>A0A9W6HSS7</accession>
<dbReference type="RefSeq" id="WP_204939113.1">
    <property type="nucleotide sequence ID" value="NZ_BAAAUM010000001.1"/>
</dbReference>
<proteinExistence type="predicted"/>
<dbReference type="Pfam" id="PF20218">
    <property type="entry name" value="DUF6578"/>
    <property type="match status" value="1"/>
</dbReference>
<gene>
    <name evidence="2" type="ORF">GCM10017596_11890</name>
</gene>
<organism evidence="2 3">
    <name type="scientific">Microbacterium keratanolyticum</name>
    <dbReference type="NCBI Taxonomy" id="67574"/>
    <lineage>
        <taxon>Bacteria</taxon>
        <taxon>Bacillati</taxon>
        <taxon>Actinomycetota</taxon>
        <taxon>Actinomycetes</taxon>
        <taxon>Micrococcales</taxon>
        <taxon>Microbacteriaceae</taxon>
        <taxon>Microbacterium</taxon>
    </lineage>
</organism>
<dbReference type="Proteomes" id="UP001142325">
    <property type="component" value="Unassembled WGS sequence"/>
</dbReference>
<keyword evidence="3" id="KW-1185">Reference proteome</keyword>